<dbReference type="GO" id="GO:0005886">
    <property type="term" value="C:plasma membrane"/>
    <property type="evidence" value="ECO:0007669"/>
    <property type="project" value="UniProtKB-SubCell"/>
</dbReference>
<keyword evidence="3" id="KW-1003">Cell membrane</keyword>
<evidence type="ECO:0000256" key="5">
    <source>
        <dbReference type="ARBA" id="ARBA00022989"/>
    </source>
</evidence>
<organism evidence="8 9">
    <name type="scientific">Candidatus Segetimicrobium genomatis</name>
    <dbReference type="NCBI Taxonomy" id="2569760"/>
    <lineage>
        <taxon>Bacteria</taxon>
        <taxon>Bacillati</taxon>
        <taxon>Candidatus Sysuimicrobiota</taxon>
        <taxon>Candidatus Sysuimicrobiia</taxon>
        <taxon>Candidatus Sysuimicrobiales</taxon>
        <taxon>Candidatus Segetimicrobiaceae</taxon>
        <taxon>Candidatus Segetimicrobium</taxon>
    </lineage>
</organism>
<dbReference type="Proteomes" id="UP000318834">
    <property type="component" value="Unassembled WGS sequence"/>
</dbReference>
<reference evidence="8 9" key="1">
    <citation type="journal article" date="2019" name="Nat. Microbiol.">
        <title>Mediterranean grassland soil C-N compound turnover is dependent on rainfall and depth, and is mediated by genomically divergent microorganisms.</title>
        <authorList>
            <person name="Diamond S."/>
            <person name="Andeer P.F."/>
            <person name="Li Z."/>
            <person name="Crits-Christoph A."/>
            <person name="Burstein D."/>
            <person name="Anantharaman K."/>
            <person name="Lane K.R."/>
            <person name="Thomas B.C."/>
            <person name="Pan C."/>
            <person name="Northen T.R."/>
            <person name="Banfield J.F."/>
        </authorList>
    </citation>
    <scope>NUCLEOTIDE SEQUENCE [LARGE SCALE GENOMIC DNA]</scope>
    <source>
        <strain evidence="8">NP_8</strain>
    </source>
</reference>
<dbReference type="InterPro" id="IPR050833">
    <property type="entry name" value="Poly_Biosynth_Transport"/>
</dbReference>
<dbReference type="AlphaFoldDB" id="A0A537IRT4"/>
<sequence>MRERLARSVFWLVWSRGLVQGVSLLSTLLVARMLSPTDYGLMALATIWTSTLALVAELGLGAAIIQFPDLEAMELNFCFWLSMALAGAGYLSLAAASPSIAAWFATPRLSEVLRVGGLTLPLVALRLVPEGLLRKRMQIDKISQAEVVAVLLTLPVVLGMAWHGAGVWALVVGALVLPLVQLLAVFRFVRWWPGVQMGSRRLGALIRYGFGSLGARASWAVYEQVDNFVLGRVAGGVVLGFYTMAKTLAILPVVNITVVVNQVAMPVMAGLQADRSALRASFLRGLRLVACFTIPGCIGAALIADDLVLIALGAKWQPMVPLLRVLALFGLIRSLDALLPPILFARYRPAFLFWWTGALLLIMPFAYWIGAVQRGALGVALALVVVYPIIMVWMAHEAFKELALDWKTVAHQLWPIMGATLVMAAVVSALHGAVPASDSLARLGRLVLTVVSGALVYAVAILRWNGSPAREVADVIGWLFPRRPSLRSLPHRSVEA</sequence>
<feature type="transmembrane region" description="Helical" evidence="7">
    <location>
        <begin position="77"/>
        <end position="106"/>
    </location>
</feature>
<comment type="similarity">
    <text evidence="2">Belongs to the polysaccharide synthase family.</text>
</comment>
<proteinExistence type="inferred from homology"/>
<accession>A0A537IRT4</accession>
<gene>
    <name evidence="8" type="ORF">E6H05_08410</name>
</gene>
<dbReference type="PANTHER" id="PTHR30250:SF10">
    <property type="entry name" value="LIPOPOLYSACCHARIDE BIOSYNTHESIS PROTEIN WZXC"/>
    <property type="match status" value="1"/>
</dbReference>
<protein>
    <submittedName>
        <fullName evidence="8">Lipopolysaccharide biosynthesis protein</fullName>
    </submittedName>
</protein>
<feature type="transmembrane region" description="Helical" evidence="7">
    <location>
        <begin position="201"/>
        <end position="221"/>
    </location>
</feature>
<dbReference type="CDD" id="cd13127">
    <property type="entry name" value="MATE_tuaB_like"/>
    <property type="match status" value="1"/>
</dbReference>
<feature type="transmembrane region" description="Helical" evidence="7">
    <location>
        <begin position="241"/>
        <end position="264"/>
    </location>
</feature>
<dbReference type="EMBL" id="VBAP01000060">
    <property type="protein sequence ID" value="TMI73977.1"/>
    <property type="molecule type" value="Genomic_DNA"/>
</dbReference>
<feature type="transmembrane region" description="Helical" evidence="7">
    <location>
        <begin position="168"/>
        <end position="189"/>
    </location>
</feature>
<evidence type="ECO:0000256" key="3">
    <source>
        <dbReference type="ARBA" id="ARBA00022475"/>
    </source>
</evidence>
<feature type="transmembrane region" description="Helical" evidence="7">
    <location>
        <begin position="12"/>
        <end position="34"/>
    </location>
</feature>
<feature type="transmembrane region" description="Helical" evidence="7">
    <location>
        <begin position="351"/>
        <end position="369"/>
    </location>
</feature>
<feature type="transmembrane region" description="Helical" evidence="7">
    <location>
        <begin position="285"/>
        <end position="304"/>
    </location>
</feature>
<evidence type="ECO:0000256" key="2">
    <source>
        <dbReference type="ARBA" id="ARBA00007430"/>
    </source>
</evidence>
<evidence type="ECO:0000256" key="1">
    <source>
        <dbReference type="ARBA" id="ARBA00004651"/>
    </source>
</evidence>
<keyword evidence="4 7" id="KW-0812">Transmembrane</keyword>
<feature type="transmembrane region" description="Helical" evidence="7">
    <location>
        <begin position="413"/>
        <end position="434"/>
    </location>
</feature>
<name>A0A537IRT4_9BACT</name>
<comment type="caution">
    <text evidence="8">The sequence shown here is derived from an EMBL/GenBank/DDBJ whole genome shotgun (WGS) entry which is preliminary data.</text>
</comment>
<comment type="subcellular location">
    <subcellularLocation>
        <location evidence="1">Cell membrane</location>
        <topology evidence="1">Multi-pass membrane protein</topology>
    </subcellularLocation>
</comment>
<feature type="transmembrane region" description="Helical" evidence="7">
    <location>
        <begin position="112"/>
        <end position="133"/>
    </location>
</feature>
<evidence type="ECO:0000256" key="6">
    <source>
        <dbReference type="ARBA" id="ARBA00023136"/>
    </source>
</evidence>
<dbReference type="Pfam" id="PF13440">
    <property type="entry name" value="Polysacc_synt_3"/>
    <property type="match status" value="1"/>
</dbReference>
<feature type="transmembrane region" description="Helical" evidence="7">
    <location>
        <begin position="375"/>
        <end position="393"/>
    </location>
</feature>
<keyword evidence="6 7" id="KW-0472">Membrane</keyword>
<feature type="transmembrane region" description="Helical" evidence="7">
    <location>
        <begin position="446"/>
        <end position="464"/>
    </location>
</feature>
<feature type="transmembrane region" description="Helical" evidence="7">
    <location>
        <begin position="40"/>
        <end position="65"/>
    </location>
</feature>
<evidence type="ECO:0000313" key="9">
    <source>
        <dbReference type="Proteomes" id="UP000318834"/>
    </source>
</evidence>
<dbReference type="PANTHER" id="PTHR30250">
    <property type="entry name" value="PST FAMILY PREDICTED COLANIC ACID TRANSPORTER"/>
    <property type="match status" value="1"/>
</dbReference>
<evidence type="ECO:0000256" key="4">
    <source>
        <dbReference type="ARBA" id="ARBA00022692"/>
    </source>
</evidence>
<keyword evidence="5 7" id="KW-1133">Transmembrane helix</keyword>
<evidence type="ECO:0000256" key="7">
    <source>
        <dbReference type="SAM" id="Phobius"/>
    </source>
</evidence>
<evidence type="ECO:0000313" key="8">
    <source>
        <dbReference type="EMBL" id="TMI73977.1"/>
    </source>
</evidence>
<feature type="transmembrane region" description="Helical" evidence="7">
    <location>
        <begin position="145"/>
        <end position="162"/>
    </location>
</feature>